<accession>A0A804PA08</accession>
<dbReference type="EnsemblPlants" id="Zm00001eb219600_T001">
    <property type="protein sequence ID" value="Zm00001eb219600_P001"/>
    <property type="gene ID" value="Zm00001eb219600"/>
</dbReference>
<dbReference type="InParanoid" id="A0A804PA08"/>
<protein>
    <submittedName>
        <fullName evidence="2">Uncharacterized protein</fullName>
    </submittedName>
</protein>
<reference evidence="3" key="1">
    <citation type="journal article" date="2009" name="Science">
        <title>The B73 maize genome: complexity, diversity, and dynamics.</title>
        <authorList>
            <person name="Schnable P.S."/>
            <person name="Ware D."/>
            <person name="Fulton R.S."/>
            <person name="Stein J.C."/>
            <person name="Wei F."/>
            <person name="Pasternak S."/>
            <person name="Liang C."/>
            <person name="Zhang J."/>
            <person name="Fulton L."/>
            <person name="Graves T.A."/>
            <person name="Minx P."/>
            <person name="Reily A.D."/>
            <person name="Courtney L."/>
            <person name="Kruchowski S.S."/>
            <person name="Tomlinson C."/>
            <person name="Strong C."/>
            <person name="Delehaunty K."/>
            <person name="Fronick C."/>
            <person name="Courtney B."/>
            <person name="Rock S.M."/>
            <person name="Belter E."/>
            <person name="Du F."/>
            <person name="Kim K."/>
            <person name="Abbott R.M."/>
            <person name="Cotton M."/>
            <person name="Levy A."/>
            <person name="Marchetto P."/>
            <person name="Ochoa K."/>
            <person name="Jackson S.M."/>
            <person name="Gillam B."/>
            <person name="Chen W."/>
            <person name="Yan L."/>
            <person name="Higginbotham J."/>
            <person name="Cardenas M."/>
            <person name="Waligorski J."/>
            <person name="Applebaum E."/>
            <person name="Phelps L."/>
            <person name="Falcone J."/>
            <person name="Kanchi K."/>
            <person name="Thane T."/>
            <person name="Scimone A."/>
            <person name="Thane N."/>
            <person name="Henke J."/>
            <person name="Wang T."/>
            <person name="Ruppert J."/>
            <person name="Shah N."/>
            <person name="Rotter K."/>
            <person name="Hodges J."/>
            <person name="Ingenthron E."/>
            <person name="Cordes M."/>
            <person name="Kohlberg S."/>
            <person name="Sgro J."/>
            <person name="Delgado B."/>
            <person name="Mead K."/>
            <person name="Chinwalla A."/>
            <person name="Leonard S."/>
            <person name="Crouse K."/>
            <person name="Collura K."/>
            <person name="Kudrna D."/>
            <person name="Currie J."/>
            <person name="He R."/>
            <person name="Angelova A."/>
            <person name="Rajasekar S."/>
            <person name="Mueller T."/>
            <person name="Lomeli R."/>
            <person name="Scara G."/>
            <person name="Ko A."/>
            <person name="Delaney K."/>
            <person name="Wissotski M."/>
            <person name="Lopez G."/>
            <person name="Campos D."/>
            <person name="Braidotti M."/>
            <person name="Ashley E."/>
            <person name="Golser W."/>
            <person name="Kim H."/>
            <person name="Lee S."/>
            <person name="Lin J."/>
            <person name="Dujmic Z."/>
            <person name="Kim W."/>
            <person name="Talag J."/>
            <person name="Zuccolo A."/>
            <person name="Fan C."/>
            <person name="Sebastian A."/>
            <person name="Kramer M."/>
            <person name="Spiegel L."/>
            <person name="Nascimento L."/>
            <person name="Zutavern T."/>
            <person name="Miller B."/>
            <person name="Ambroise C."/>
            <person name="Muller S."/>
            <person name="Spooner W."/>
            <person name="Narechania A."/>
            <person name="Ren L."/>
            <person name="Wei S."/>
            <person name="Kumari S."/>
            <person name="Faga B."/>
            <person name="Levy M.J."/>
            <person name="McMahan L."/>
            <person name="Van Buren P."/>
            <person name="Vaughn M.W."/>
            <person name="Ying K."/>
            <person name="Yeh C.-T."/>
            <person name="Emrich S.J."/>
            <person name="Jia Y."/>
            <person name="Kalyanaraman A."/>
            <person name="Hsia A.-P."/>
            <person name="Barbazuk W.B."/>
            <person name="Baucom R.S."/>
            <person name="Brutnell T.P."/>
            <person name="Carpita N.C."/>
            <person name="Chaparro C."/>
            <person name="Chia J.-M."/>
            <person name="Deragon J.-M."/>
            <person name="Estill J.C."/>
            <person name="Fu Y."/>
            <person name="Jeddeloh J.A."/>
            <person name="Han Y."/>
            <person name="Lee H."/>
            <person name="Li P."/>
            <person name="Lisch D.R."/>
            <person name="Liu S."/>
            <person name="Liu Z."/>
            <person name="Nagel D.H."/>
            <person name="McCann M.C."/>
            <person name="SanMiguel P."/>
            <person name="Myers A.M."/>
            <person name="Nettleton D."/>
            <person name="Nguyen J."/>
            <person name="Penning B.W."/>
            <person name="Ponnala L."/>
            <person name="Schneider K.L."/>
            <person name="Schwartz D.C."/>
            <person name="Sharma A."/>
            <person name="Soderlund C."/>
            <person name="Springer N.M."/>
            <person name="Sun Q."/>
            <person name="Wang H."/>
            <person name="Waterman M."/>
            <person name="Westerman R."/>
            <person name="Wolfgruber T.K."/>
            <person name="Yang L."/>
            <person name="Yu Y."/>
            <person name="Zhang L."/>
            <person name="Zhou S."/>
            <person name="Zhu Q."/>
            <person name="Bennetzen J.L."/>
            <person name="Dawe R.K."/>
            <person name="Jiang J."/>
            <person name="Jiang N."/>
            <person name="Presting G.G."/>
            <person name="Wessler S.R."/>
            <person name="Aluru S."/>
            <person name="Martienssen R.A."/>
            <person name="Clifton S.W."/>
            <person name="McCombie W.R."/>
            <person name="Wing R.A."/>
            <person name="Wilson R.K."/>
        </authorList>
    </citation>
    <scope>NUCLEOTIDE SEQUENCE [LARGE SCALE GENOMIC DNA]</scope>
    <source>
        <strain evidence="3">cv. B73</strain>
    </source>
</reference>
<proteinExistence type="predicted"/>
<evidence type="ECO:0000313" key="3">
    <source>
        <dbReference type="Proteomes" id="UP000007305"/>
    </source>
</evidence>
<dbReference type="Proteomes" id="UP000007305">
    <property type="component" value="Chromosome 5"/>
</dbReference>
<evidence type="ECO:0000313" key="2">
    <source>
        <dbReference type="EnsemblPlants" id="Zm00001eb219600_P001"/>
    </source>
</evidence>
<dbReference type="Gramene" id="Zm00001eb219600_T001">
    <property type="protein sequence ID" value="Zm00001eb219600_P001"/>
    <property type="gene ID" value="Zm00001eb219600"/>
</dbReference>
<organism evidence="2 3">
    <name type="scientific">Zea mays</name>
    <name type="common">Maize</name>
    <dbReference type="NCBI Taxonomy" id="4577"/>
    <lineage>
        <taxon>Eukaryota</taxon>
        <taxon>Viridiplantae</taxon>
        <taxon>Streptophyta</taxon>
        <taxon>Embryophyta</taxon>
        <taxon>Tracheophyta</taxon>
        <taxon>Spermatophyta</taxon>
        <taxon>Magnoliopsida</taxon>
        <taxon>Liliopsida</taxon>
        <taxon>Poales</taxon>
        <taxon>Poaceae</taxon>
        <taxon>PACMAD clade</taxon>
        <taxon>Panicoideae</taxon>
        <taxon>Andropogonodae</taxon>
        <taxon>Andropogoneae</taxon>
        <taxon>Tripsacinae</taxon>
        <taxon>Zea</taxon>
    </lineage>
</organism>
<reference evidence="2" key="3">
    <citation type="submission" date="2021-05" db="UniProtKB">
        <authorList>
            <consortium name="EnsemblPlants"/>
        </authorList>
    </citation>
    <scope>IDENTIFICATION</scope>
    <source>
        <strain evidence="2">cv. B73</strain>
    </source>
</reference>
<keyword evidence="3" id="KW-1185">Reference proteome</keyword>
<evidence type="ECO:0000256" key="1">
    <source>
        <dbReference type="SAM" id="MobiDB-lite"/>
    </source>
</evidence>
<reference evidence="2" key="2">
    <citation type="submission" date="2019-07" db="EMBL/GenBank/DDBJ databases">
        <authorList>
            <person name="Seetharam A."/>
            <person name="Woodhouse M."/>
            <person name="Cannon E."/>
        </authorList>
    </citation>
    <scope>NUCLEOTIDE SEQUENCE [LARGE SCALE GENOMIC DNA]</scope>
    <source>
        <strain evidence="2">cv. B73</strain>
    </source>
</reference>
<sequence length="111" mass="12307">MNEANKEIRRSNQSKQGERKSRTELIAGASWAWAGQGRQDYRERVDLGRGCALLEGVVVRRSPRHGPFLPSCRFLALLRSAPRSARRAGPTGRSSSLLGPRFLVYSSPTPT</sequence>
<dbReference type="AlphaFoldDB" id="A0A804PA08"/>
<feature type="region of interest" description="Disordered" evidence="1">
    <location>
        <begin position="1"/>
        <end position="22"/>
    </location>
</feature>
<name>A0A804PA08_MAIZE</name>